<organism evidence="1 2">
    <name type="scientific">Lasiodiplodia mahajangana</name>
    <dbReference type="NCBI Taxonomy" id="1108764"/>
    <lineage>
        <taxon>Eukaryota</taxon>
        <taxon>Fungi</taxon>
        <taxon>Dikarya</taxon>
        <taxon>Ascomycota</taxon>
        <taxon>Pezizomycotina</taxon>
        <taxon>Dothideomycetes</taxon>
        <taxon>Dothideomycetes incertae sedis</taxon>
        <taxon>Botryosphaeriales</taxon>
        <taxon>Botryosphaeriaceae</taxon>
        <taxon>Lasiodiplodia</taxon>
    </lineage>
</organism>
<sequence length="505" mass="55035">MEHLLNTNNSASSSISSSPGVGLVNPNHSVAVLLQEPRQNPQAGIVIAKIEEILAENLDALRENRPLTVPIRNRLTGILRLVQFPSSRDTDAKKFTALLQILRLSRDALVAGTVITKRAVYYQNPDLFGNQRYVDELVDDIAFTFGVGRDALNIVAASKGLITGAINITINNGASCYCNSEDGQGVLIPDVPGITSITHEGVKWVLVIEKEATFRGLAASKFHETAKVGRGVLITAKGYPDLSTRQFLHKFHSTFPMIPMFGLTDFDPDGIKIMLTYRNGSRSLQHEENTTLNQLLWIGPRSSDILGHQESPSAEPNQADGFHHTSSQQFSLSQADASPCPSIALSPDKVTLPLKAADRRLATRLLSALVEENDPGSLDFIRELQVMLMLNTKAEIQAVDEAGDLSAWLDGALKEVNMAPRLSEEEIDDLIYFARAGEDADLIDMLQELSTRDAVTPADILIAAREDQSKATCLHMAAANGHASELAQFHALLLIPLGRIMLPVK</sequence>
<accession>A0ACC2JKD6</accession>
<keyword evidence="2" id="KW-1185">Reference proteome</keyword>
<protein>
    <submittedName>
        <fullName evidence="1">Uncharacterized protein</fullName>
    </submittedName>
</protein>
<gene>
    <name evidence="1" type="ORF">O1611_g5650</name>
</gene>
<proteinExistence type="predicted"/>
<comment type="caution">
    <text evidence="1">The sequence shown here is derived from an EMBL/GenBank/DDBJ whole genome shotgun (WGS) entry which is preliminary data.</text>
</comment>
<reference evidence="1" key="1">
    <citation type="submission" date="2022-12" db="EMBL/GenBank/DDBJ databases">
        <title>Genome Sequence of Lasiodiplodia mahajangana.</title>
        <authorList>
            <person name="Buettner E."/>
        </authorList>
    </citation>
    <scope>NUCLEOTIDE SEQUENCE</scope>
    <source>
        <strain evidence="1">VT137</strain>
    </source>
</reference>
<evidence type="ECO:0000313" key="2">
    <source>
        <dbReference type="Proteomes" id="UP001153332"/>
    </source>
</evidence>
<evidence type="ECO:0000313" key="1">
    <source>
        <dbReference type="EMBL" id="KAJ8127986.1"/>
    </source>
</evidence>
<dbReference type="Proteomes" id="UP001153332">
    <property type="component" value="Unassembled WGS sequence"/>
</dbReference>
<dbReference type="EMBL" id="JAPUUL010001224">
    <property type="protein sequence ID" value="KAJ8127986.1"/>
    <property type="molecule type" value="Genomic_DNA"/>
</dbReference>
<name>A0ACC2JKD6_9PEZI</name>